<evidence type="ECO:0000256" key="1">
    <source>
        <dbReference type="ARBA" id="ARBA00005054"/>
    </source>
</evidence>
<dbReference type="InterPro" id="IPR002376">
    <property type="entry name" value="Formyl_transf_N"/>
</dbReference>
<dbReference type="HAMAP" id="MF_01930">
    <property type="entry name" value="PurN"/>
    <property type="match status" value="1"/>
</dbReference>
<comment type="pathway">
    <text evidence="1 4">Purine metabolism; IMP biosynthesis via de novo pathway; N(2)-formyl-N(1)-(5-phospho-D-ribosyl)glycinamide from N(1)-(5-phospho-D-ribosyl)glycinamide (10-formyl THF route): step 1/1.</text>
</comment>
<dbReference type="GO" id="GO:0005829">
    <property type="term" value="C:cytosol"/>
    <property type="evidence" value="ECO:0007669"/>
    <property type="project" value="TreeGrafter"/>
</dbReference>
<evidence type="ECO:0000313" key="7">
    <source>
        <dbReference type="Proteomes" id="UP000272464"/>
    </source>
</evidence>
<dbReference type="GO" id="GO:0006189">
    <property type="term" value="P:'de novo' IMP biosynthetic process"/>
    <property type="evidence" value="ECO:0007669"/>
    <property type="project" value="UniProtKB-UniRule"/>
</dbReference>
<dbReference type="AlphaFoldDB" id="A0A433X8T2"/>
<dbReference type="RefSeq" id="WP_127199394.1">
    <property type="nucleotide sequence ID" value="NZ_RZNX01000004.1"/>
</dbReference>
<dbReference type="PANTHER" id="PTHR43369:SF2">
    <property type="entry name" value="PHOSPHORIBOSYLGLYCINAMIDE FORMYLTRANSFERASE"/>
    <property type="match status" value="1"/>
</dbReference>
<feature type="domain" description="Formyl transferase N-terminal" evidence="5">
    <location>
        <begin position="5"/>
        <end position="185"/>
    </location>
</feature>
<feature type="active site" description="Proton donor" evidence="4">
    <location>
        <position position="112"/>
    </location>
</feature>
<protein>
    <recommendedName>
        <fullName evidence="4">Phosphoribosylglycinamide formyltransferase</fullName>
        <ecNumber evidence="4">2.1.2.2</ecNumber>
    </recommendedName>
    <alternativeName>
        <fullName evidence="4">5'-phosphoribosylglycinamide transformylase</fullName>
    </alternativeName>
    <alternativeName>
        <fullName evidence="4">GAR transformylase</fullName>
        <shortName evidence="4">GART</shortName>
    </alternativeName>
</protein>
<feature type="binding site" evidence="4">
    <location>
        <begin position="93"/>
        <end position="96"/>
    </location>
    <ligand>
        <name>(6R)-10-formyltetrahydrofolate</name>
        <dbReference type="ChEBI" id="CHEBI:195366"/>
    </ligand>
</feature>
<comment type="similarity">
    <text evidence="4">Belongs to the GART family.</text>
</comment>
<evidence type="ECO:0000256" key="2">
    <source>
        <dbReference type="ARBA" id="ARBA00022679"/>
    </source>
</evidence>
<organism evidence="6 7">
    <name type="scientific">Paenibacillus zeisoli</name>
    <dbReference type="NCBI Taxonomy" id="2496267"/>
    <lineage>
        <taxon>Bacteria</taxon>
        <taxon>Bacillati</taxon>
        <taxon>Bacillota</taxon>
        <taxon>Bacilli</taxon>
        <taxon>Bacillales</taxon>
        <taxon>Paenibacillaceae</taxon>
        <taxon>Paenibacillus</taxon>
    </lineage>
</organism>
<dbReference type="FunFam" id="3.40.50.170:FF:000007">
    <property type="entry name" value="Phosphoribosylglycinamide formyltransferase"/>
    <property type="match status" value="1"/>
</dbReference>
<comment type="caution">
    <text evidence="6">The sequence shown here is derived from an EMBL/GenBank/DDBJ whole genome shotgun (WGS) entry which is preliminary data.</text>
</comment>
<dbReference type="NCBIfam" id="TIGR00639">
    <property type="entry name" value="PurN"/>
    <property type="match status" value="1"/>
</dbReference>
<dbReference type="OrthoDB" id="9806170at2"/>
<evidence type="ECO:0000256" key="4">
    <source>
        <dbReference type="HAMAP-Rule" id="MF_01930"/>
    </source>
</evidence>
<keyword evidence="3 4" id="KW-0658">Purine biosynthesis</keyword>
<dbReference type="InterPro" id="IPR004607">
    <property type="entry name" value="GART"/>
</dbReference>
<feature type="binding site" evidence="4">
    <location>
        <begin position="14"/>
        <end position="16"/>
    </location>
    <ligand>
        <name>N(1)-(5-phospho-beta-D-ribosyl)glycinamide</name>
        <dbReference type="ChEBI" id="CHEBI:143788"/>
    </ligand>
</feature>
<sequence length="203" mass="22249">MSSYRIAVFASGQGTNFQSLVDAAGRGELGGAEIALLVCDKPQAPVVKRAEQAGVEQFLFQPKQYASREEYEREIAAELEKRSIDLIVLAGYMRLLTAVLVEPYEGRMINIHPSLLPAFPGVNAIGQAYDYGVKVTGATVHFVDGGMDTGAVIAQRTVDIREGESIESLEERIHAVEKEMYPQVVRLLAEGRVRLDGRKVILT</sequence>
<proteinExistence type="inferred from homology"/>
<name>A0A433X8T2_9BACL</name>
<dbReference type="Proteomes" id="UP000272464">
    <property type="component" value="Unassembled WGS sequence"/>
</dbReference>
<comment type="catalytic activity">
    <reaction evidence="4">
        <text>N(1)-(5-phospho-beta-D-ribosyl)glycinamide + (6R)-10-formyltetrahydrofolate = N(2)-formyl-N(1)-(5-phospho-beta-D-ribosyl)glycinamide + (6S)-5,6,7,8-tetrahydrofolate + H(+)</text>
        <dbReference type="Rhea" id="RHEA:15053"/>
        <dbReference type="ChEBI" id="CHEBI:15378"/>
        <dbReference type="ChEBI" id="CHEBI:57453"/>
        <dbReference type="ChEBI" id="CHEBI:143788"/>
        <dbReference type="ChEBI" id="CHEBI:147286"/>
        <dbReference type="ChEBI" id="CHEBI:195366"/>
        <dbReference type="EC" id="2.1.2.2"/>
    </reaction>
</comment>
<keyword evidence="7" id="KW-1185">Reference proteome</keyword>
<keyword evidence="2 4" id="KW-0808">Transferase</keyword>
<feature type="binding site" evidence="4">
    <location>
        <position position="68"/>
    </location>
    <ligand>
        <name>(6R)-10-formyltetrahydrofolate</name>
        <dbReference type="ChEBI" id="CHEBI:195366"/>
    </ligand>
</feature>
<dbReference type="CDD" id="cd08645">
    <property type="entry name" value="FMT_core_GART"/>
    <property type="match status" value="1"/>
</dbReference>
<reference evidence="6 7" key="1">
    <citation type="submission" date="2018-12" db="EMBL/GenBank/DDBJ databases">
        <authorList>
            <person name="Sun L."/>
            <person name="Chen Z."/>
        </authorList>
    </citation>
    <scope>NUCLEOTIDE SEQUENCE [LARGE SCALE GENOMIC DNA]</scope>
    <source>
        <strain evidence="6 7">3-5-3</strain>
    </source>
</reference>
<feature type="site" description="Raises pKa of active site His" evidence="4">
    <location>
        <position position="148"/>
    </location>
</feature>
<dbReference type="PANTHER" id="PTHR43369">
    <property type="entry name" value="PHOSPHORIBOSYLGLYCINAMIDE FORMYLTRANSFERASE"/>
    <property type="match status" value="1"/>
</dbReference>
<accession>A0A433X8T2</accession>
<dbReference type="SUPFAM" id="SSF53328">
    <property type="entry name" value="Formyltransferase"/>
    <property type="match status" value="1"/>
</dbReference>
<feature type="binding site" evidence="4">
    <location>
        <position position="110"/>
    </location>
    <ligand>
        <name>(6R)-10-formyltetrahydrofolate</name>
        <dbReference type="ChEBI" id="CHEBI:195366"/>
    </ligand>
</feature>
<dbReference type="Pfam" id="PF00551">
    <property type="entry name" value="Formyl_trans_N"/>
    <property type="match status" value="1"/>
</dbReference>
<comment type="function">
    <text evidence="4">Catalyzes the transfer of a formyl group from 10-formyltetrahydrofolate to 5-phospho-ribosyl-glycinamide (GAR), producing 5-phospho-ribosyl-N-formylglycinamide (FGAR) and tetrahydrofolate.</text>
</comment>
<evidence type="ECO:0000259" key="5">
    <source>
        <dbReference type="Pfam" id="PF00551"/>
    </source>
</evidence>
<evidence type="ECO:0000313" key="6">
    <source>
        <dbReference type="EMBL" id="RUT30462.1"/>
    </source>
</evidence>
<dbReference type="GO" id="GO:0004644">
    <property type="term" value="F:phosphoribosylglycinamide formyltransferase activity"/>
    <property type="evidence" value="ECO:0007669"/>
    <property type="project" value="UniProtKB-UniRule"/>
</dbReference>
<dbReference type="EMBL" id="RZNX01000004">
    <property type="protein sequence ID" value="RUT30462.1"/>
    <property type="molecule type" value="Genomic_DNA"/>
</dbReference>
<dbReference type="InterPro" id="IPR036477">
    <property type="entry name" value="Formyl_transf_N_sf"/>
</dbReference>
<gene>
    <name evidence="4 6" type="primary">purN</name>
    <name evidence="6" type="ORF">EJP77_11515</name>
</gene>
<dbReference type="Gene3D" id="3.40.50.170">
    <property type="entry name" value="Formyl transferase, N-terminal domain"/>
    <property type="match status" value="1"/>
</dbReference>
<dbReference type="EC" id="2.1.2.2" evidence="4"/>
<evidence type="ECO:0000256" key="3">
    <source>
        <dbReference type="ARBA" id="ARBA00022755"/>
    </source>
</evidence>
<dbReference type="UniPathway" id="UPA00074">
    <property type="reaction ID" value="UER00126"/>
</dbReference>